<dbReference type="PANTHER" id="PTHR24286:SF24">
    <property type="entry name" value="LANOSTEROL 14-ALPHA DEMETHYLASE"/>
    <property type="match status" value="1"/>
</dbReference>
<gene>
    <name evidence="9" type="ORF">F6A08_01015</name>
</gene>
<dbReference type="RefSeq" id="WP_124894461.1">
    <property type="nucleotide sequence ID" value="NZ_WAAO01000001.1"/>
</dbReference>
<keyword evidence="4" id="KW-0479">Metal-binding</keyword>
<dbReference type="Pfam" id="PF00067">
    <property type="entry name" value="p450"/>
    <property type="match status" value="1"/>
</dbReference>
<keyword evidence="6" id="KW-0408">Iron</keyword>
<evidence type="ECO:0000256" key="6">
    <source>
        <dbReference type="ARBA" id="ARBA00023004"/>
    </source>
</evidence>
<evidence type="ECO:0000256" key="1">
    <source>
        <dbReference type="ARBA" id="ARBA00001971"/>
    </source>
</evidence>
<comment type="similarity">
    <text evidence="2">Belongs to the cytochrome P450 family.</text>
</comment>
<dbReference type="SUPFAM" id="SSF48264">
    <property type="entry name" value="Cytochrome P450"/>
    <property type="match status" value="1"/>
</dbReference>
<keyword evidence="3" id="KW-0349">Heme</keyword>
<dbReference type="PANTHER" id="PTHR24286">
    <property type="entry name" value="CYTOCHROME P450 26"/>
    <property type="match status" value="1"/>
</dbReference>
<reference evidence="10" key="1">
    <citation type="submission" date="2019-09" db="EMBL/GenBank/DDBJ databases">
        <title>Whole genome sequencing of Microbacterium maritypicum.</title>
        <authorList>
            <person name="Lenchi N."/>
        </authorList>
    </citation>
    <scope>NUCLEOTIDE SEQUENCE [LARGE SCALE GENOMIC DNA]</scope>
    <source>
        <strain evidence="10">G1</strain>
    </source>
</reference>
<evidence type="ECO:0000256" key="5">
    <source>
        <dbReference type="ARBA" id="ARBA00023002"/>
    </source>
</evidence>
<keyword evidence="10" id="KW-1185">Reference proteome</keyword>
<evidence type="ECO:0000313" key="10">
    <source>
        <dbReference type="Proteomes" id="UP000478836"/>
    </source>
</evidence>
<dbReference type="InterPro" id="IPR001128">
    <property type="entry name" value="Cyt_P450"/>
</dbReference>
<evidence type="ECO:0000313" key="9">
    <source>
        <dbReference type="EMBL" id="KAB1866441.1"/>
    </source>
</evidence>
<comment type="cofactor">
    <cofactor evidence="1">
        <name>heme</name>
        <dbReference type="ChEBI" id="CHEBI:30413"/>
    </cofactor>
</comment>
<keyword evidence="7" id="KW-0503">Monooxygenase</keyword>
<protein>
    <submittedName>
        <fullName evidence="9">Cytochrome P450</fullName>
    </submittedName>
</protein>
<keyword evidence="5" id="KW-0560">Oxidoreductase</keyword>
<name>A0ABQ6V841_9MICO</name>
<feature type="region of interest" description="Disordered" evidence="8">
    <location>
        <begin position="420"/>
        <end position="442"/>
    </location>
</feature>
<organism evidence="9 10">
    <name type="scientific">Microbacterium algeriense</name>
    <dbReference type="NCBI Taxonomy" id="2615184"/>
    <lineage>
        <taxon>Bacteria</taxon>
        <taxon>Bacillati</taxon>
        <taxon>Actinomycetota</taxon>
        <taxon>Actinomycetes</taxon>
        <taxon>Micrococcales</taxon>
        <taxon>Microbacteriaceae</taxon>
        <taxon>Microbacterium</taxon>
    </lineage>
</organism>
<feature type="compositionally biased region" description="Low complexity" evidence="8">
    <location>
        <begin position="425"/>
        <end position="442"/>
    </location>
</feature>
<evidence type="ECO:0000256" key="7">
    <source>
        <dbReference type="ARBA" id="ARBA00023033"/>
    </source>
</evidence>
<dbReference type="GeneID" id="77475003"/>
<dbReference type="InterPro" id="IPR036396">
    <property type="entry name" value="Cyt_P450_sf"/>
</dbReference>
<evidence type="ECO:0000256" key="4">
    <source>
        <dbReference type="ARBA" id="ARBA00022723"/>
    </source>
</evidence>
<accession>A0ABQ6V841</accession>
<proteinExistence type="inferred from homology"/>
<comment type="caution">
    <text evidence="9">The sequence shown here is derived from an EMBL/GenBank/DDBJ whole genome shotgun (WGS) entry which is preliminary data.</text>
</comment>
<dbReference type="Gene3D" id="1.10.630.10">
    <property type="entry name" value="Cytochrome P450"/>
    <property type="match status" value="1"/>
</dbReference>
<evidence type="ECO:0000256" key="8">
    <source>
        <dbReference type="SAM" id="MobiDB-lite"/>
    </source>
</evidence>
<dbReference type="EMBL" id="WAAO01000001">
    <property type="protein sequence ID" value="KAB1866441.1"/>
    <property type="molecule type" value="Genomic_DNA"/>
</dbReference>
<sequence length="442" mass="48089">MFQRLTSRVSHAVDAVVHDDSPTLLTRGYDFGERIWRRVQPGARSAPMRLLGDETAFVRGAEGVDLFYDESRIARHGAMPGIVQETLFGHGSVHSLDGDAHRHRKATFVEVAYEDAQVERLTPWLEREWAIERDDWLDGGTRSAYEAAVGALGRAIMGWAGLPGTPAAKTRWSARLAQIVDGFGVPYSPEYVAAAVNRLWSDRHAQRLIEAVRGGSLAAPEGTALALWAAHRAPDGELLPSRLAGIELQNSIRPMIAAARFVAFAAKELHDRPEWRARITAETEERGALVGGTLATMFAQEVRRTGLFVPMLPGRALVDIEIGDVHVPAGGRVVLDILGTNTDEQSWAHPHRFAPERFTDVGDYESVRTFIPQGGAEVATGHRCPGEKLVIAGLSGAIAVLSDPRLDILDKGLAVNRRRLPTKPASGGRVRASGSGRSCPFH</sequence>
<evidence type="ECO:0000256" key="2">
    <source>
        <dbReference type="ARBA" id="ARBA00010617"/>
    </source>
</evidence>
<evidence type="ECO:0000256" key="3">
    <source>
        <dbReference type="ARBA" id="ARBA00022617"/>
    </source>
</evidence>
<dbReference type="Proteomes" id="UP000478836">
    <property type="component" value="Unassembled WGS sequence"/>
</dbReference>